<sequence length="221" mass="24031">MQLLIYLAKKAVLRCWGICVHPLHNMYARWLLYSSNAVHGPGLCSFGIPDVRISRGRSHSVRCRIGREFTMRNGSYGVSRSSPRCLIFVDRDGVLRIGDRVGISNAVIICTQSVTIGNDVKAGFGVHIMDSDFHALDPEARRGPDDLLQRRSAPVRIGENVFIGAGTFILKGVAIGDNAIIGACSVVTRSIPAGEIWAGNPARRIRGGEEVSPVMERGLHA</sequence>
<keyword evidence="1" id="KW-0808">Transferase</keyword>
<dbReference type="PROSITE" id="PS00101">
    <property type="entry name" value="HEXAPEP_TRANSFERASES"/>
    <property type="match status" value="1"/>
</dbReference>
<evidence type="ECO:0000256" key="1">
    <source>
        <dbReference type="ARBA" id="ARBA00022679"/>
    </source>
</evidence>
<proteinExistence type="predicted"/>
<dbReference type="CDD" id="cd04647">
    <property type="entry name" value="LbH_MAT_like"/>
    <property type="match status" value="1"/>
</dbReference>
<dbReference type="Proteomes" id="UP001062263">
    <property type="component" value="Chromosome"/>
</dbReference>
<dbReference type="InterPro" id="IPR011004">
    <property type="entry name" value="Trimer_LpxA-like_sf"/>
</dbReference>
<evidence type="ECO:0000313" key="4">
    <source>
        <dbReference type="EMBL" id="BDL44512.1"/>
    </source>
</evidence>
<evidence type="ECO:0000256" key="2">
    <source>
        <dbReference type="ARBA" id="ARBA00022737"/>
    </source>
</evidence>
<dbReference type="InterPro" id="IPR001451">
    <property type="entry name" value="Hexapep"/>
</dbReference>
<reference evidence="4" key="1">
    <citation type="submission" date="2022-06" db="EMBL/GenBank/DDBJ databases">
        <title>Akkermansia biwalacus sp. nov., an anaerobic mucin-degrading bacterium isolated from human intestine.</title>
        <authorList>
            <person name="Kobayashi Y."/>
            <person name="Inoue S."/>
            <person name="Kawahara T."/>
            <person name="Kohda N."/>
        </authorList>
    </citation>
    <scope>NUCLEOTIDE SEQUENCE</scope>
    <source>
        <strain evidence="4">WON2089</strain>
    </source>
</reference>
<dbReference type="Pfam" id="PF00132">
    <property type="entry name" value="Hexapep"/>
    <property type="match status" value="1"/>
</dbReference>
<evidence type="ECO:0008006" key="6">
    <source>
        <dbReference type="Google" id="ProtNLM"/>
    </source>
</evidence>
<dbReference type="RefSeq" id="WP_215436265.1">
    <property type="nucleotide sequence ID" value="NZ_AP025943.1"/>
</dbReference>
<evidence type="ECO:0000313" key="5">
    <source>
        <dbReference type="Proteomes" id="UP001062263"/>
    </source>
</evidence>
<name>A0ABN6QJG8_9BACT</name>
<dbReference type="PANTHER" id="PTHR23416">
    <property type="entry name" value="SIALIC ACID SYNTHASE-RELATED"/>
    <property type="match status" value="1"/>
</dbReference>
<gene>
    <name evidence="4" type="ORF">Abiwalacus_20860</name>
</gene>
<organism evidence="4 5">
    <name type="scientific">Akkermansia biwaensis</name>
    <dbReference type="NCBI Taxonomy" id="2946555"/>
    <lineage>
        <taxon>Bacteria</taxon>
        <taxon>Pseudomonadati</taxon>
        <taxon>Verrucomicrobiota</taxon>
        <taxon>Verrucomicrobiia</taxon>
        <taxon>Verrucomicrobiales</taxon>
        <taxon>Akkermansiaceae</taxon>
        <taxon>Akkermansia</taxon>
    </lineage>
</organism>
<keyword evidence="2" id="KW-0677">Repeat</keyword>
<keyword evidence="3" id="KW-0012">Acyltransferase</keyword>
<evidence type="ECO:0000256" key="3">
    <source>
        <dbReference type="ARBA" id="ARBA00023315"/>
    </source>
</evidence>
<keyword evidence="5" id="KW-1185">Reference proteome</keyword>
<dbReference type="Gene3D" id="2.160.10.10">
    <property type="entry name" value="Hexapeptide repeat proteins"/>
    <property type="match status" value="1"/>
</dbReference>
<dbReference type="InterPro" id="IPR018357">
    <property type="entry name" value="Hexapep_transf_CS"/>
</dbReference>
<dbReference type="EMBL" id="AP025943">
    <property type="protein sequence ID" value="BDL44512.1"/>
    <property type="molecule type" value="Genomic_DNA"/>
</dbReference>
<protein>
    <recommendedName>
        <fullName evidence="6">Acyltransferase</fullName>
    </recommendedName>
</protein>
<accession>A0ABN6QJG8</accession>
<dbReference type="InterPro" id="IPR051159">
    <property type="entry name" value="Hexapeptide_acetyltransf"/>
</dbReference>
<dbReference type="SUPFAM" id="SSF51161">
    <property type="entry name" value="Trimeric LpxA-like enzymes"/>
    <property type="match status" value="1"/>
</dbReference>